<name>A0ABT2PUW7_9MOLU</name>
<dbReference type="EMBL" id="JAOEGN010000005">
    <property type="protein sequence ID" value="MCU0104740.1"/>
    <property type="molecule type" value="Genomic_DNA"/>
</dbReference>
<dbReference type="RefSeq" id="WP_262095990.1">
    <property type="nucleotide sequence ID" value="NZ_JAOEGN010000005.1"/>
</dbReference>
<dbReference type="Gene3D" id="1.20.1080.10">
    <property type="entry name" value="Glycerol uptake facilitator protein"/>
    <property type="match status" value="1"/>
</dbReference>
<gene>
    <name evidence="6" type="ORF">N7603_03630</name>
</gene>
<proteinExistence type="predicted"/>
<keyword evidence="4 5" id="KW-0472">Membrane</keyword>
<accession>A0ABT2PUW7</accession>
<feature type="transmembrane region" description="Helical" evidence="5">
    <location>
        <begin position="174"/>
        <end position="195"/>
    </location>
</feature>
<reference evidence="7" key="1">
    <citation type="submission" date="2023-07" db="EMBL/GenBank/DDBJ databases">
        <title>Novel Mycoplasma species identified in domestic and wild animals.</title>
        <authorList>
            <person name="Volokhov D.V."/>
            <person name="Furtak V.A."/>
            <person name="Zagorodnyaya T.A."/>
        </authorList>
    </citation>
    <scope>NUCLEOTIDE SEQUENCE [LARGE SCALE GENOMIC DNA]</scope>
    <source>
        <strain evidence="7">92-19</strain>
    </source>
</reference>
<organism evidence="6 7">
    <name type="scientific">Paracholeplasma vituli</name>
    <dbReference type="NCBI Taxonomy" id="69473"/>
    <lineage>
        <taxon>Bacteria</taxon>
        <taxon>Bacillati</taxon>
        <taxon>Mycoplasmatota</taxon>
        <taxon>Mollicutes</taxon>
        <taxon>Acholeplasmatales</taxon>
        <taxon>Acholeplasmataceae</taxon>
        <taxon>Paracholeplasma</taxon>
    </lineage>
</organism>
<comment type="caution">
    <text evidence="6">The sequence shown here is derived from an EMBL/GenBank/DDBJ whole genome shotgun (WGS) entry which is preliminary data.</text>
</comment>
<keyword evidence="2 5" id="KW-0812">Transmembrane</keyword>
<keyword evidence="3 5" id="KW-1133">Transmembrane helix</keyword>
<evidence type="ECO:0000313" key="7">
    <source>
        <dbReference type="Proteomes" id="UP001209076"/>
    </source>
</evidence>
<evidence type="ECO:0000256" key="3">
    <source>
        <dbReference type="ARBA" id="ARBA00022989"/>
    </source>
</evidence>
<feature type="transmembrane region" description="Helical" evidence="5">
    <location>
        <begin position="5"/>
        <end position="23"/>
    </location>
</feature>
<dbReference type="InterPro" id="IPR023271">
    <property type="entry name" value="Aquaporin-like"/>
</dbReference>
<feature type="transmembrane region" description="Helical" evidence="5">
    <location>
        <begin position="136"/>
        <end position="154"/>
    </location>
</feature>
<keyword evidence="7" id="KW-1185">Reference proteome</keyword>
<dbReference type="InterPro" id="IPR000292">
    <property type="entry name" value="For/NO2_transpt"/>
</dbReference>
<evidence type="ECO:0000256" key="1">
    <source>
        <dbReference type="ARBA" id="ARBA00004141"/>
    </source>
</evidence>
<dbReference type="Proteomes" id="UP001209076">
    <property type="component" value="Unassembled WGS sequence"/>
</dbReference>
<comment type="subcellular location">
    <subcellularLocation>
        <location evidence="1">Membrane</location>
        <topology evidence="1">Multi-pass membrane protein</topology>
    </subcellularLocation>
</comment>
<dbReference type="PANTHER" id="PTHR30520:SF8">
    <property type="entry name" value="NITRITE TRANSPORTER NIRC"/>
    <property type="match status" value="1"/>
</dbReference>
<evidence type="ECO:0000256" key="5">
    <source>
        <dbReference type="SAM" id="Phobius"/>
    </source>
</evidence>
<feature type="transmembrane region" description="Helical" evidence="5">
    <location>
        <begin position="62"/>
        <end position="87"/>
    </location>
</feature>
<evidence type="ECO:0000256" key="4">
    <source>
        <dbReference type="ARBA" id="ARBA00023136"/>
    </source>
</evidence>
<sequence length="210" mass="23175">MKSIFYKAIYAGLLIGIAAVAYLSVDNAYLGSLLFGFGLLMIVSSGYYLYTGKVGYWVKEKNYIKVLITTLGGNLIGTFIIGIMVRLMQLPIITKTEAIVELKMENGLVKVLILSILCGMMMYLGVDGFRKAKNDVVKVVLVLFAVMIFILSKFEHSVANMAYFVISANYSLKSLVYLVVMIIGNGLGAIGLCFMDKSIERLDQPKTENT</sequence>
<evidence type="ECO:0000313" key="6">
    <source>
        <dbReference type="EMBL" id="MCU0104740.1"/>
    </source>
</evidence>
<dbReference type="PANTHER" id="PTHR30520">
    <property type="entry name" value="FORMATE TRANSPORTER-RELATED"/>
    <property type="match status" value="1"/>
</dbReference>
<feature type="transmembrane region" description="Helical" evidence="5">
    <location>
        <begin position="29"/>
        <end position="50"/>
    </location>
</feature>
<dbReference type="Pfam" id="PF01226">
    <property type="entry name" value="Form_Nir_trans"/>
    <property type="match status" value="1"/>
</dbReference>
<feature type="transmembrane region" description="Helical" evidence="5">
    <location>
        <begin position="107"/>
        <end position="124"/>
    </location>
</feature>
<protein>
    <submittedName>
        <fullName evidence="6">Formate/nitrite transporter family protein</fullName>
    </submittedName>
</protein>
<evidence type="ECO:0000256" key="2">
    <source>
        <dbReference type="ARBA" id="ARBA00022692"/>
    </source>
</evidence>